<accession>A0A819MVY3</accession>
<comment type="caution">
    <text evidence="2">The sequence shown here is derived from an EMBL/GenBank/DDBJ whole genome shotgun (WGS) entry which is preliminary data.</text>
</comment>
<evidence type="ECO:0000313" key="2">
    <source>
        <dbReference type="EMBL" id="CAF3987113.1"/>
    </source>
</evidence>
<name>A0A819MVY3_9BILA</name>
<dbReference type="Proteomes" id="UP000663836">
    <property type="component" value="Unassembled WGS sequence"/>
</dbReference>
<organism evidence="2 3">
    <name type="scientific">Rotaria sordida</name>
    <dbReference type="NCBI Taxonomy" id="392033"/>
    <lineage>
        <taxon>Eukaryota</taxon>
        <taxon>Metazoa</taxon>
        <taxon>Spiralia</taxon>
        <taxon>Gnathifera</taxon>
        <taxon>Rotifera</taxon>
        <taxon>Eurotatoria</taxon>
        <taxon>Bdelloidea</taxon>
        <taxon>Philodinida</taxon>
        <taxon>Philodinidae</taxon>
        <taxon>Rotaria</taxon>
    </lineage>
</organism>
<protein>
    <recommendedName>
        <fullName evidence="4">F-box domain-containing protein</fullName>
    </recommendedName>
</protein>
<dbReference type="EMBL" id="CAJNOT010003798">
    <property type="protein sequence ID" value="CAF1400326.1"/>
    <property type="molecule type" value="Genomic_DNA"/>
</dbReference>
<evidence type="ECO:0000313" key="3">
    <source>
        <dbReference type="Proteomes" id="UP000663836"/>
    </source>
</evidence>
<reference evidence="2" key="1">
    <citation type="submission" date="2021-02" db="EMBL/GenBank/DDBJ databases">
        <authorList>
            <person name="Nowell W R."/>
        </authorList>
    </citation>
    <scope>NUCLEOTIDE SEQUENCE</scope>
</reference>
<proteinExistence type="predicted"/>
<dbReference type="Proteomes" id="UP000663864">
    <property type="component" value="Unassembled WGS sequence"/>
</dbReference>
<dbReference type="Gene3D" id="3.80.10.10">
    <property type="entry name" value="Ribonuclease Inhibitor"/>
    <property type="match status" value="1"/>
</dbReference>
<evidence type="ECO:0008006" key="4">
    <source>
        <dbReference type="Google" id="ProtNLM"/>
    </source>
</evidence>
<sequence>MLQTMQSRNGTMLNYNGNINIESNRSILEHLANEMIYEIFEFLDYYDVYNGFCSLNQRFQYLVLYSSVPITINTPAVSKSKFQDYHRNIVIPNKHRINILSLSNPFAVDIVLSPPRIILDFVCLETLILDNISMENLKKIFYELMFLPNLHSLVLNLAEYVQNLNDIFSNIFCLPKLKYGKITYRIRIDQDLSGVYFSRFHCSPIETLIINGPFPNDSLNNLLYHFPKLHHLSINYLTASRVENSETHATSLLKHLKYVSLKLYLIAFNKFQQIVQTFFGDIEVLRISTQYDTAYLDAKRWEHLITSYMPNLRIFDIHHNGGVQRNQLTYHDLINQFRSSFWIERDWFFAHQHDWLERLQSGVFYSTEPYRRKDFTFYWQLHKQICQSAQETNLNSVKHVFICSTKANKNPANYFPNATELTIKHCLEKLDDSLVQTLNSIVPLRQLTKLIIKNFHVKFDQFLDVLYLTPHLHTFKSDFLSLDNIDPSAIRETDTFRHVLRTNRIKTFELRHECTLEDIQLIVDLFRQLNYLNIGMKSKEIRPIIKHQLTVMIEKENLLDDYSIKLN</sequence>
<dbReference type="EMBL" id="CAJOBD010004256">
    <property type="protein sequence ID" value="CAF3987113.1"/>
    <property type="molecule type" value="Genomic_DNA"/>
</dbReference>
<dbReference type="AlphaFoldDB" id="A0A819MVY3"/>
<dbReference type="InterPro" id="IPR032675">
    <property type="entry name" value="LRR_dom_sf"/>
</dbReference>
<evidence type="ECO:0000313" key="1">
    <source>
        <dbReference type="EMBL" id="CAF1400326.1"/>
    </source>
</evidence>
<gene>
    <name evidence="2" type="ORF">JBS370_LOCUS25509</name>
    <name evidence="1" type="ORF">ZHD862_LOCUS33095</name>
</gene>